<dbReference type="RefSeq" id="XP_007763323.1">
    <property type="nucleotide sequence ID" value="XM_007765133.1"/>
</dbReference>
<name>A0A5M3N589_CONPW</name>
<evidence type="ECO:0000256" key="7">
    <source>
        <dbReference type="RuleBase" id="RU367100"/>
    </source>
</evidence>
<evidence type="ECO:0000256" key="6">
    <source>
        <dbReference type="ARBA" id="ARBA00023136"/>
    </source>
</evidence>
<dbReference type="OMA" id="QEYTRAC"/>
<evidence type="ECO:0000256" key="2">
    <source>
        <dbReference type="ARBA" id="ARBA00005550"/>
    </source>
</evidence>
<comment type="function">
    <text evidence="1 7">Required for growth under high-pressure and low-temperature conditions.</text>
</comment>
<dbReference type="Proteomes" id="UP000053558">
    <property type="component" value="Unassembled WGS sequence"/>
</dbReference>
<keyword evidence="9" id="KW-1185">Reference proteome</keyword>
<evidence type="ECO:0000313" key="8">
    <source>
        <dbReference type="EMBL" id="EIW86553.1"/>
    </source>
</evidence>
<feature type="transmembrane region" description="Helical" evidence="7">
    <location>
        <begin position="53"/>
        <end position="74"/>
    </location>
</feature>
<accession>A0A5M3N589</accession>
<keyword evidence="4 7" id="KW-0812">Transmembrane</keyword>
<proteinExistence type="inferred from homology"/>
<evidence type="ECO:0000256" key="1">
    <source>
        <dbReference type="ARBA" id="ARBA00002489"/>
    </source>
</evidence>
<dbReference type="GeneID" id="19199115"/>
<keyword evidence="5 7" id="KW-1133">Transmembrane helix</keyword>
<sequence>MLQPSPRVIWLWVSKTSYAAIVIITACFLVISYGALFSQAVRTSPRQTWKNNWSVLTTGATYIVVLLISIVLCVKRRITIARKMQRVSKAHTGLNKRDIPKPVHDYIMEEYARSCLITYECQPKNTVHLGWGRLGTKYSGMRFRRTLLDTIADIDNRARLVIPSHPVLKPHARILHHFRFILPLLPKDEDGLTALHYYDSAIQLARISEQELTEEEFETGMRAASDIQQILNECRLEMLEESRTQLNVSPHSGLKKYS</sequence>
<comment type="subcellular location">
    <subcellularLocation>
        <location evidence="7">Membrane</location>
        <topology evidence="7">Multi-pass membrane protein</topology>
    </subcellularLocation>
</comment>
<dbReference type="EMBL" id="JH711573">
    <property type="protein sequence ID" value="EIW86553.1"/>
    <property type="molecule type" value="Genomic_DNA"/>
</dbReference>
<dbReference type="PANTHER" id="PTHR40021">
    <property type="entry name" value="DEFECT AT LOW TEMPERATURE PROTEIN 1"/>
    <property type="match status" value="1"/>
</dbReference>
<dbReference type="KEGG" id="cput:CONPUDRAFT_114994"/>
<comment type="caution">
    <text evidence="8">The sequence shown here is derived from an EMBL/GenBank/DDBJ whole genome shotgun (WGS) entry which is preliminary data.</text>
</comment>
<dbReference type="PROSITE" id="PS51257">
    <property type="entry name" value="PROKAR_LIPOPROTEIN"/>
    <property type="match status" value="1"/>
</dbReference>
<reference evidence="9" key="1">
    <citation type="journal article" date="2012" name="Science">
        <title>The Paleozoic origin of enzymatic lignin decomposition reconstructed from 31 fungal genomes.</title>
        <authorList>
            <person name="Floudas D."/>
            <person name="Binder M."/>
            <person name="Riley R."/>
            <person name="Barry K."/>
            <person name="Blanchette R.A."/>
            <person name="Henrissat B."/>
            <person name="Martinez A.T."/>
            <person name="Otillar R."/>
            <person name="Spatafora J.W."/>
            <person name="Yadav J.S."/>
            <person name="Aerts A."/>
            <person name="Benoit I."/>
            <person name="Boyd A."/>
            <person name="Carlson A."/>
            <person name="Copeland A."/>
            <person name="Coutinho P.M."/>
            <person name="de Vries R.P."/>
            <person name="Ferreira P."/>
            <person name="Findley K."/>
            <person name="Foster B."/>
            <person name="Gaskell J."/>
            <person name="Glotzer D."/>
            <person name="Gorecki P."/>
            <person name="Heitman J."/>
            <person name="Hesse C."/>
            <person name="Hori C."/>
            <person name="Igarashi K."/>
            <person name="Jurgens J.A."/>
            <person name="Kallen N."/>
            <person name="Kersten P."/>
            <person name="Kohler A."/>
            <person name="Kuees U."/>
            <person name="Kumar T.K.A."/>
            <person name="Kuo A."/>
            <person name="LaButti K."/>
            <person name="Larrondo L.F."/>
            <person name="Lindquist E."/>
            <person name="Ling A."/>
            <person name="Lombard V."/>
            <person name="Lucas S."/>
            <person name="Lundell T."/>
            <person name="Martin R."/>
            <person name="McLaughlin D.J."/>
            <person name="Morgenstern I."/>
            <person name="Morin E."/>
            <person name="Murat C."/>
            <person name="Nagy L.G."/>
            <person name="Nolan M."/>
            <person name="Ohm R.A."/>
            <person name="Patyshakuliyeva A."/>
            <person name="Rokas A."/>
            <person name="Ruiz-Duenas F.J."/>
            <person name="Sabat G."/>
            <person name="Salamov A."/>
            <person name="Samejima M."/>
            <person name="Schmutz J."/>
            <person name="Slot J.C."/>
            <person name="St John F."/>
            <person name="Stenlid J."/>
            <person name="Sun H."/>
            <person name="Sun S."/>
            <person name="Syed K."/>
            <person name="Tsang A."/>
            <person name="Wiebenga A."/>
            <person name="Young D."/>
            <person name="Pisabarro A."/>
            <person name="Eastwood D.C."/>
            <person name="Martin F."/>
            <person name="Cullen D."/>
            <person name="Grigoriev I.V."/>
            <person name="Hibbett D.S."/>
        </authorList>
    </citation>
    <scope>NUCLEOTIDE SEQUENCE [LARGE SCALE GENOMIC DNA]</scope>
    <source>
        <strain evidence="9">RWD-64-598 SS2</strain>
    </source>
</reference>
<dbReference type="PANTHER" id="PTHR40021:SF1">
    <property type="entry name" value="DEFECT AT LOW TEMPERATURE PROTEIN 1"/>
    <property type="match status" value="1"/>
</dbReference>
<dbReference type="InterPro" id="IPR038869">
    <property type="entry name" value="DLT1"/>
</dbReference>
<evidence type="ECO:0000256" key="3">
    <source>
        <dbReference type="ARBA" id="ARBA00021353"/>
    </source>
</evidence>
<feature type="transmembrane region" description="Helical" evidence="7">
    <location>
        <begin position="20"/>
        <end position="41"/>
    </location>
</feature>
<gene>
    <name evidence="7" type="primary">DLT1</name>
    <name evidence="8" type="ORF">CONPUDRAFT_114994</name>
</gene>
<dbReference type="OrthoDB" id="337038at2759"/>
<evidence type="ECO:0000256" key="5">
    <source>
        <dbReference type="ARBA" id="ARBA00022989"/>
    </source>
</evidence>
<organism evidence="8 9">
    <name type="scientific">Coniophora puteana (strain RWD-64-598)</name>
    <name type="common">Brown rot fungus</name>
    <dbReference type="NCBI Taxonomy" id="741705"/>
    <lineage>
        <taxon>Eukaryota</taxon>
        <taxon>Fungi</taxon>
        <taxon>Dikarya</taxon>
        <taxon>Basidiomycota</taxon>
        <taxon>Agaricomycotina</taxon>
        <taxon>Agaricomycetes</taxon>
        <taxon>Agaricomycetidae</taxon>
        <taxon>Boletales</taxon>
        <taxon>Coniophorineae</taxon>
        <taxon>Coniophoraceae</taxon>
        <taxon>Coniophora</taxon>
    </lineage>
</organism>
<comment type="similarity">
    <text evidence="2 7">Belongs to the DLT1 family.</text>
</comment>
<dbReference type="GO" id="GO:0016020">
    <property type="term" value="C:membrane"/>
    <property type="evidence" value="ECO:0007669"/>
    <property type="project" value="UniProtKB-SubCell"/>
</dbReference>
<keyword evidence="6 7" id="KW-0472">Membrane</keyword>
<protein>
    <recommendedName>
        <fullName evidence="3 7">Defect at low temperature protein 1</fullName>
    </recommendedName>
</protein>
<dbReference type="AlphaFoldDB" id="A0A5M3N589"/>
<evidence type="ECO:0000313" key="9">
    <source>
        <dbReference type="Proteomes" id="UP000053558"/>
    </source>
</evidence>
<evidence type="ECO:0000256" key="4">
    <source>
        <dbReference type="ARBA" id="ARBA00022692"/>
    </source>
</evidence>